<dbReference type="RefSeq" id="WP_353864427.1">
    <property type="nucleotide sequence ID" value="NZ_CP088295.1"/>
</dbReference>
<sequence length="216" mass="22537">MSARGLTLIAAALILSAALLAFQLVSGGADFVPARSADPCEDRDRAVKADLESVGEAVVLTGIDAAACELGVTRERLLLALPYPEERAALAREAGTDEAGLARAIHDGLRTGVDRLEDNDQLPTASALLPSIGDQLGIPQNLVDLVPDGVVDELVPTADVLRWAVDQIDVTAVLADLDDPDALEATLRDALVQGAVDEVRERIEEGLPGPLQGLLG</sequence>
<evidence type="ECO:0000313" key="2">
    <source>
        <dbReference type="Proteomes" id="UP001058860"/>
    </source>
</evidence>
<gene>
    <name evidence="1" type="ORF">LRS13_25315</name>
</gene>
<organism evidence="1 2">
    <name type="scientific">Svornostia abyssi</name>
    <dbReference type="NCBI Taxonomy" id="2898438"/>
    <lineage>
        <taxon>Bacteria</taxon>
        <taxon>Bacillati</taxon>
        <taxon>Actinomycetota</taxon>
        <taxon>Thermoleophilia</taxon>
        <taxon>Solirubrobacterales</taxon>
        <taxon>Baekduiaceae</taxon>
        <taxon>Svornostia</taxon>
    </lineage>
</organism>
<dbReference type="Proteomes" id="UP001058860">
    <property type="component" value="Chromosome"/>
</dbReference>
<accession>A0ABY5PGZ4</accession>
<protein>
    <submittedName>
        <fullName evidence="1">Uncharacterized protein</fullName>
    </submittedName>
</protein>
<evidence type="ECO:0000313" key="1">
    <source>
        <dbReference type="EMBL" id="UUY03928.1"/>
    </source>
</evidence>
<reference evidence="2" key="1">
    <citation type="submission" date="2021-11" db="EMBL/GenBank/DDBJ databases">
        <title>Cultivation dependent microbiological survey of springs from the worlds oldest radium mine currently devoted to the extraction of radon-saturated water.</title>
        <authorList>
            <person name="Kapinusova G."/>
            <person name="Smrhova T."/>
            <person name="Strejcek M."/>
            <person name="Suman J."/>
            <person name="Jani K."/>
            <person name="Pajer P."/>
            <person name="Uhlik O."/>
        </authorList>
    </citation>
    <scope>NUCLEOTIDE SEQUENCE [LARGE SCALE GENOMIC DNA]</scope>
    <source>
        <strain evidence="2">J379</strain>
    </source>
</reference>
<proteinExistence type="predicted"/>
<keyword evidence="2" id="KW-1185">Reference proteome</keyword>
<dbReference type="EMBL" id="CP088295">
    <property type="protein sequence ID" value="UUY03928.1"/>
    <property type="molecule type" value="Genomic_DNA"/>
</dbReference>
<name>A0ABY5PGZ4_9ACTN</name>